<sequence length="336" mass="35558">MAEATLESGTATATATATAPEITAATEVRAAVEVDTASAVRPFRLKALPGGLIRNARPRQWVKNVLVLAAPGAAGMLTHTAVLRQVGIVFVLFCAAASAIYFLNDAMDVEADRAHPTKRHRPIASGVVPLPVAYLCAALLAGGAITGALLLCNTPTAIALGCYLVMQFLYCTGLKHVLVVDLAFVTSGFLIRAMIGGLAAQIQLSQWFLITTGFAALFMVGAKRYSELVSMGDKAASSRKLLGEYSDSYLRFVWQASAAVTVLSYCLWSSDHSTGADTALRQITVLPFVFAILRYAVFADRGAAEAPENVVLKDRPLLLLGAIWACLYGFSVLGAV</sequence>
<dbReference type="NCBIfam" id="NF008978">
    <property type="entry name" value="PRK12324.1-4"/>
    <property type="match status" value="1"/>
</dbReference>
<feature type="transmembrane region" description="Helical" evidence="5">
    <location>
        <begin position="317"/>
        <end position="335"/>
    </location>
</feature>
<feature type="transmembrane region" description="Helical" evidence="5">
    <location>
        <begin position="207"/>
        <end position="225"/>
    </location>
</feature>
<dbReference type="CDD" id="cd13963">
    <property type="entry name" value="PT_UbiA_2"/>
    <property type="match status" value="1"/>
</dbReference>
<keyword evidence="2 5" id="KW-0812">Transmembrane</keyword>
<name>A0ABY7Q7W7_9ACTN</name>
<feature type="transmembrane region" description="Helical" evidence="5">
    <location>
        <begin position="123"/>
        <end position="141"/>
    </location>
</feature>
<keyword evidence="4 5" id="KW-0472">Membrane</keyword>
<feature type="transmembrane region" description="Helical" evidence="5">
    <location>
        <begin position="280"/>
        <end position="297"/>
    </location>
</feature>
<protein>
    <submittedName>
        <fullName evidence="6">Decaprenyl-phosphate phosphoribosyltransferase</fullName>
        <ecNumber evidence="6">2.4.2.45</ecNumber>
    </submittedName>
</protein>
<evidence type="ECO:0000313" key="7">
    <source>
        <dbReference type="Proteomes" id="UP001212821"/>
    </source>
</evidence>
<dbReference type="InterPro" id="IPR044878">
    <property type="entry name" value="UbiA_sf"/>
</dbReference>
<accession>A0ABY7Q7W7</accession>
<evidence type="ECO:0000313" key="6">
    <source>
        <dbReference type="EMBL" id="WBP88386.1"/>
    </source>
</evidence>
<evidence type="ECO:0000256" key="1">
    <source>
        <dbReference type="ARBA" id="ARBA00004141"/>
    </source>
</evidence>
<reference evidence="7" key="1">
    <citation type="submission" date="2022-12" db="EMBL/GenBank/DDBJ databases">
        <authorList>
            <person name="Mo P."/>
        </authorList>
    </citation>
    <scope>NUCLEOTIDE SEQUENCE [LARGE SCALE GENOMIC DNA]</scope>
    <source>
        <strain evidence="7">HUAS 3-15</strain>
    </source>
</reference>
<feature type="transmembrane region" description="Helical" evidence="5">
    <location>
        <begin position="86"/>
        <end position="103"/>
    </location>
</feature>
<dbReference type="Pfam" id="PF01040">
    <property type="entry name" value="UbiA"/>
    <property type="match status" value="1"/>
</dbReference>
<dbReference type="InterPro" id="IPR000537">
    <property type="entry name" value="UbiA_prenyltransferase"/>
</dbReference>
<feature type="transmembrane region" description="Helical" evidence="5">
    <location>
        <begin position="249"/>
        <end position="268"/>
    </location>
</feature>
<evidence type="ECO:0000256" key="4">
    <source>
        <dbReference type="ARBA" id="ARBA00023136"/>
    </source>
</evidence>
<evidence type="ECO:0000256" key="3">
    <source>
        <dbReference type="ARBA" id="ARBA00022989"/>
    </source>
</evidence>
<dbReference type="GO" id="GO:0016757">
    <property type="term" value="F:glycosyltransferase activity"/>
    <property type="evidence" value="ECO:0007669"/>
    <property type="project" value="UniProtKB-KW"/>
</dbReference>
<proteinExistence type="predicted"/>
<keyword evidence="6" id="KW-0808">Transferase</keyword>
<gene>
    <name evidence="6" type="ORF">O1G21_22795</name>
</gene>
<feature type="transmembrane region" description="Helical" evidence="5">
    <location>
        <begin position="148"/>
        <end position="170"/>
    </location>
</feature>
<organism evidence="6 7">
    <name type="scientific">Kitasatospora cathayae</name>
    <dbReference type="NCBI Taxonomy" id="3004092"/>
    <lineage>
        <taxon>Bacteria</taxon>
        <taxon>Bacillati</taxon>
        <taxon>Actinomycetota</taxon>
        <taxon>Actinomycetes</taxon>
        <taxon>Kitasatosporales</taxon>
        <taxon>Streptomycetaceae</taxon>
        <taxon>Kitasatospora</taxon>
    </lineage>
</organism>
<dbReference type="EC" id="2.4.2.45" evidence="6"/>
<keyword evidence="6" id="KW-0328">Glycosyltransferase</keyword>
<evidence type="ECO:0000256" key="5">
    <source>
        <dbReference type="SAM" id="Phobius"/>
    </source>
</evidence>
<feature type="transmembrane region" description="Helical" evidence="5">
    <location>
        <begin position="176"/>
        <end position="195"/>
    </location>
</feature>
<comment type="subcellular location">
    <subcellularLocation>
        <location evidence="1">Membrane</location>
        <topology evidence="1">Multi-pass membrane protein</topology>
    </subcellularLocation>
</comment>
<keyword evidence="3 5" id="KW-1133">Transmembrane helix</keyword>
<dbReference type="RefSeq" id="WP_270146467.1">
    <property type="nucleotide sequence ID" value="NZ_CP115450.1"/>
</dbReference>
<dbReference type="Gene3D" id="1.10.357.140">
    <property type="entry name" value="UbiA prenyltransferase"/>
    <property type="match status" value="1"/>
</dbReference>
<dbReference type="Proteomes" id="UP001212821">
    <property type="component" value="Chromosome"/>
</dbReference>
<dbReference type="EMBL" id="CP115450">
    <property type="protein sequence ID" value="WBP88386.1"/>
    <property type="molecule type" value="Genomic_DNA"/>
</dbReference>
<keyword evidence="7" id="KW-1185">Reference proteome</keyword>
<evidence type="ECO:0000256" key="2">
    <source>
        <dbReference type="ARBA" id="ARBA00022692"/>
    </source>
</evidence>